<dbReference type="PaxDb" id="880073-Calab_3097"/>
<dbReference type="PANTHER" id="PTHR43498">
    <property type="entry name" value="FERREDOXIN:COB-COM HETERODISULFIDE REDUCTASE SUBUNIT A"/>
    <property type="match status" value="1"/>
</dbReference>
<keyword evidence="4" id="KW-0408">Iron</keyword>
<dbReference type="AlphaFoldDB" id="H1XTT6"/>
<dbReference type="STRING" id="880073.Cabys_1974"/>
<dbReference type="GO" id="GO:0046872">
    <property type="term" value="F:metal ion binding"/>
    <property type="evidence" value="ECO:0007669"/>
    <property type="project" value="UniProtKB-KW"/>
</dbReference>
<name>H1XTT6_CALAY</name>
<dbReference type="InParanoid" id="H1XTT6"/>
<keyword evidence="1" id="KW-0004">4Fe-4S</keyword>
<evidence type="ECO:0000313" key="7">
    <source>
        <dbReference type="EMBL" id="EHO42703.1"/>
    </source>
</evidence>
<dbReference type="HOGENOM" id="CLU_029779_0_0_0"/>
<accession>H1XTT6</accession>
<dbReference type="Gene3D" id="3.50.50.60">
    <property type="entry name" value="FAD/NAD(P)-binding domain"/>
    <property type="match status" value="1"/>
</dbReference>
<keyword evidence="8" id="KW-1185">Reference proteome</keyword>
<dbReference type="Pfam" id="PF12831">
    <property type="entry name" value="FAD_oxidored"/>
    <property type="match status" value="1"/>
</dbReference>
<dbReference type="Proteomes" id="UP000004671">
    <property type="component" value="Chromosome"/>
</dbReference>
<evidence type="ECO:0000256" key="1">
    <source>
        <dbReference type="ARBA" id="ARBA00022485"/>
    </source>
</evidence>
<dbReference type="GO" id="GO:0051539">
    <property type="term" value="F:4 iron, 4 sulfur cluster binding"/>
    <property type="evidence" value="ECO:0007669"/>
    <property type="project" value="UniProtKB-KW"/>
</dbReference>
<keyword evidence="3" id="KW-0560">Oxidoreductase</keyword>
<gene>
    <name evidence="6" type="ORF">Cabys_1974</name>
    <name evidence="7" type="ORF">Calab_3097</name>
</gene>
<dbReference type="InterPro" id="IPR036188">
    <property type="entry name" value="FAD/NAD-bd_sf"/>
</dbReference>
<evidence type="ECO:0000256" key="4">
    <source>
        <dbReference type="ARBA" id="ARBA00023004"/>
    </source>
</evidence>
<dbReference type="PANTHER" id="PTHR43498:SF1">
    <property type="entry name" value="COB--COM HETERODISULFIDE REDUCTASE IRON-SULFUR SUBUNIT A"/>
    <property type="match status" value="1"/>
</dbReference>
<keyword evidence="5" id="KW-0411">Iron-sulfur</keyword>
<evidence type="ECO:0000256" key="2">
    <source>
        <dbReference type="ARBA" id="ARBA00022723"/>
    </source>
</evidence>
<reference evidence="7 8" key="1">
    <citation type="submission" date="2011-09" db="EMBL/GenBank/DDBJ databases">
        <title>The permanent draft genome of Caldithrix abyssi DSM 13497.</title>
        <authorList>
            <consortium name="US DOE Joint Genome Institute (JGI-PGF)"/>
            <person name="Lucas S."/>
            <person name="Han J."/>
            <person name="Lapidus A."/>
            <person name="Bruce D."/>
            <person name="Goodwin L."/>
            <person name="Pitluck S."/>
            <person name="Peters L."/>
            <person name="Kyrpides N."/>
            <person name="Mavromatis K."/>
            <person name="Ivanova N."/>
            <person name="Mikhailova N."/>
            <person name="Chertkov O."/>
            <person name="Detter J.C."/>
            <person name="Tapia R."/>
            <person name="Han C."/>
            <person name="Land M."/>
            <person name="Hauser L."/>
            <person name="Markowitz V."/>
            <person name="Cheng J.-F."/>
            <person name="Hugenholtz P."/>
            <person name="Woyke T."/>
            <person name="Wu D."/>
            <person name="Spring S."/>
            <person name="Brambilla E."/>
            <person name="Klenk H.-P."/>
            <person name="Eisen J.A."/>
        </authorList>
    </citation>
    <scope>NUCLEOTIDE SEQUENCE [LARGE SCALE GENOMIC DNA]</scope>
    <source>
        <strain evidence="7 8">DSM 13497</strain>
    </source>
</reference>
<dbReference type="OrthoDB" id="615715at2"/>
<proteinExistence type="predicted"/>
<dbReference type="eggNOG" id="COG0644">
    <property type="taxonomic scope" value="Bacteria"/>
</dbReference>
<organism evidence="7 8">
    <name type="scientific">Caldithrix abyssi DSM 13497</name>
    <dbReference type="NCBI Taxonomy" id="880073"/>
    <lineage>
        <taxon>Bacteria</taxon>
        <taxon>Pseudomonadati</taxon>
        <taxon>Calditrichota</taxon>
        <taxon>Calditrichia</taxon>
        <taxon>Calditrichales</taxon>
        <taxon>Calditrichaceae</taxon>
        <taxon>Caldithrix</taxon>
    </lineage>
</organism>
<dbReference type="EMBL" id="CP018099">
    <property type="protein sequence ID" value="APF18723.1"/>
    <property type="molecule type" value="Genomic_DNA"/>
</dbReference>
<reference evidence="6 9" key="2">
    <citation type="submission" date="2016-11" db="EMBL/GenBank/DDBJ databases">
        <title>Genomic analysis of Caldithrix abyssi and proposal of a novel bacterial phylum Caldithrichaeota.</title>
        <authorList>
            <person name="Kublanov I."/>
            <person name="Sigalova O."/>
            <person name="Gavrilov S."/>
            <person name="Lebedinsky A."/>
            <person name="Ivanova N."/>
            <person name="Daum C."/>
            <person name="Reddy T."/>
            <person name="Klenk H.P."/>
            <person name="Goker M."/>
            <person name="Reva O."/>
            <person name="Miroshnichenko M."/>
            <person name="Kyprides N."/>
            <person name="Woyke T."/>
            <person name="Gelfand M."/>
        </authorList>
    </citation>
    <scope>NUCLEOTIDE SEQUENCE [LARGE SCALE GENOMIC DNA]</scope>
    <source>
        <strain evidence="6 9">LF13</strain>
    </source>
</reference>
<evidence type="ECO:0000313" key="6">
    <source>
        <dbReference type="EMBL" id="APF18723.1"/>
    </source>
</evidence>
<dbReference type="SUPFAM" id="SSF51905">
    <property type="entry name" value="FAD/NAD(P)-binding domain"/>
    <property type="match status" value="1"/>
</dbReference>
<dbReference type="InterPro" id="IPR039650">
    <property type="entry name" value="HdrA-like"/>
</dbReference>
<dbReference type="RefSeq" id="WP_006930058.1">
    <property type="nucleotide sequence ID" value="NZ_CM001402.1"/>
</dbReference>
<sequence precursor="true">MKKIKTEILIVGAGASGVCAAIQAARMGRKVALVEESPWLGGMLTAAGVSAIDGNHKLPSGLWGEFRSRLYDHYGGPQAVETGWVSNTLFEPKVGERILRDMALSAGDVHLFHGFFPVEVLMEKDRIMGVRFSNDQKQQMEIRALYTIDATEYGDVIALSGAEFRYGRESAAETGEPGAPAKADRFVQDLTYVAVLKDYGPDADKTISRPQDYDPHEFKGCCREWGDEFQKNTIDAQRMLEYGRLPGDKFMINWPRNGNDYFSHLAVMDRAGRLAEIEKSKAVTLRFVYFIQQQLGFKNLGLADDEFPTSDRLALIPYIREGRRIVGKSTLKLQYILHPYSAEAAGLYQQGIAVGNYPLDHHHDKAGIAVDEEYAPIPAFNVPFACLIPQKVRGLIAAEKSISVTHMVNGCTRLQPVVMQIGQAAGAAAALAVEKDRPVEKLNVRELQETLLQAGMWLMPFTDVTPEHWAFKSLQRVALCGLLKGQGKASDWANEFYIFPEKPVTAREAVEALSALNPEFKVNNDLHFPENLEHSLTRQEGVRMIWQALGSPKESVNLFLNDVQDLAVDFILAQNLGAPWIDFEKELFYPKEPMTRSVFAHLIDHLFQPFKKPLFFE</sequence>
<dbReference type="KEGG" id="caby:Cabys_1974"/>
<evidence type="ECO:0000256" key="5">
    <source>
        <dbReference type="ARBA" id="ARBA00023014"/>
    </source>
</evidence>
<keyword evidence="2" id="KW-0479">Metal-binding</keyword>
<evidence type="ECO:0000313" key="9">
    <source>
        <dbReference type="Proteomes" id="UP000183868"/>
    </source>
</evidence>
<protein>
    <submittedName>
        <fullName evidence="7">FAD dependent oxidoreductase</fullName>
    </submittedName>
</protein>
<dbReference type="EMBL" id="CM001402">
    <property type="protein sequence ID" value="EHO42703.1"/>
    <property type="molecule type" value="Genomic_DNA"/>
</dbReference>
<evidence type="ECO:0000313" key="8">
    <source>
        <dbReference type="Proteomes" id="UP000004671"/>
    </source>
</evidence>
<dbReference type="Proteomes" id="UP000183868">
    <property type="component" value="Chromosome"/>
</dbReference>
<dbReference type="GO" id="GO:0016491">
    <property type="term" value="F:oxidoreductase activity"/>
    <property type="evidence" value="ECO:0007669"/>
    <property type="project" value="UniProtKB-KW"/>
</dbReference>
<evidence type="ECO:0000256" key="3">
    <source>
        <dbReference type="ARBA" id="ARBA00023002"/>
    </source>
</evidence>